<keyword evidence="1" id="KW-0547">Nucleotide-binding</keyword>
<dbReference type="Gene3D" id="3.30.565.10">
    <property type="entry name" value="Histidine kinase-like ATPase, C-terminal domain"/>
    <property type="match status" value="1"/>
</dbReference>
<dbReference type="Proteomes" id="UP000500791">
    <property type="component" value="Chromosome"/>
</dbReference>
<dbReference type="InterPro" id="IPR036890">
    <property type="entry name" value="HATPase_C_sf"/>
</dbReference>
<dbReference type="RefSeq" id="WP_166187855.1">
    <property type="nucleotide sequence ID" value="NZ_CP049811.1"/>
</dbReference>
<evidence type="ECO:0000313" key="1">
    <source>
        <dbReference type="EMBL" id="QIK39565.1"/>
    </source>
</evidence>
<reference evidence="1 2" key="1">
    <citation type="submission" date="2020-03" db="EMBL/GenBank/DDBJ databases">
        <title>Complete genome sequence of Monaibacterium sp. ALG8 with diverse plasmids.</title>
        <authorList>
            <person name="Sun C."/>
        </authorList>
    </citation>
    <scope>NUCLEOTIDE SEQUENCE [LARGE SCALE GENOMIC DNA]</scope>
    <source>
        <strain evidence="1 2">ALG8</strain>
    </source>
</reference>
<dbReference type="KEGG" id="mon:G8E03_01570"/>
<dbReference type="GO" id="GO:0005524">
    <property type="term" value="F:ATP binding"/>
    <property type="evidence" value="ECO:0007669"/>
    <property type="project" value="UniProtKB-KW"/>
</dbReference>
<dbReference type="EMBL" id="CP049811">
    <property type="protein sequence ID" value="QIK39565.1"/>
    <property type="molecule type" value="Genomic_DNA"/>
</dbReference>
<sequence>MSSPKVPINPGVSVLGIFKHLNYKEWFAIAEFVDNAVQSFQANREALAAVGSNSLTVKIDIDDNRVMRISDNAAGIPLVEFPRAFRPAQAPEDASGLSEFGMGMKSAACWFAPRWSVRTKALGEVVERTVSFDVASIVSSSTEELIAEEKNSGKDAHYTVVELRDVVRIPRTKTLGKIKEHLTDIYRQFLREGWLNLVVKGEALKIDEPIVLQQPPDWDKDAEPIYWRKEIDFDFGEGKSAKGFAALFATARTRRAGFALFRRGRLIQGSGDEGFKPSVIFGSPNSFRRQRLFGELELEGFDVSHTKDGFQWEEEEQDAFLELLKDRLAESPIPLLKQADDFRARKSKLDLERVVQKAAQETARDAERGMAAAAEPDDIHLKTVAEEEDAVVLALADEVFTARIDGQAWEVHVQPTTDDAEKDWLRILDSQLEDGTRKIVIRVSAHHPFNVRFVDDDERAWQAMLRTAAAVAIGQVLAKLGNADANVGASATVRGLNKALRGMSE</sequence>
<evidence type="ECO:0000313" key="2">
    <source>
        <dbReference type="Proteomes" id="UP000500791"/>
    </source>
</evidence>
<dbReference type="Pfam" id="PF13589">
    <property type="entry name" value="HATPase_c_3"/>
    <property type="match status" value="1"/>
</dbReference>
<proteinExistence type="predicted"/>
<keyword evidence="1" id="KW-0067">ATP-binding</keyword>
<dbReference type="AlphaFoldDB" id="A0A6G7VI75"/>
<name>A0A6G7VI75_9RHOB</name>
<gene>
    <name evidence="1" type="ORF">G8E03_01570</name>
</gene>
<accession>A0A6G7VI75</accession>
<protein>
    <submittedName>
        <fullName evidence="1">ATP-binding protein</fullName>
    </submittedName>
</protein>
<dbReference type="SUPFAM" id="SSF55874">
    <property type="entry name" value="ATPase domain of HSP90 chaperone/DNA topoisomerase II/histidine kinase"/>
    <property type="match status" value="1"/>
</dbReference>
<organism evidence="1 2">
    <name type="scientific">Pontivivens nitratireducens</name>
    <dbReference type="NCBI Taxonomy" id="2758038"/>
    <lineage>
        <taxon>Bacteria</taxon>
        <taxon>Pseudomonadati</taxon>
        <taxon>Pseudomonadota</taxon>
        <taxon>Alphaproteobacteria</taxon>
        <taxon>Rhodobacterales</taxon>
        <taxon>Paracoccaceae</taxon>
        <taxon>Pontivivens</taxon>
    </lineage>
</organism>
<keyword evidence="2" id="KW-1185">Reference proteome</keyword>